<keyword evidence="5" id="KW-0411">Iron-sulfur</keyword>
<dbReference type="STRING" id="261654.GA0070611_2191"/>
<dbReference type="GO" id="GO:0005829">
    <property type="term" value="C:cytosol"/>
    <property type="evidence" value="ECO:0007669"/>
    <property type="project" value="TreeGrafter"/>
</dbReference>
<evidence type="ECO:0000256" key="1">
    <source>
        <dbReference type="ARBA" id="ARBA00001966"/>
    </source>
</evidence>
<dbReference type="InterPro" id="IPR006158">
    <property type="entry name" value="Cobalamin-bd"/>
</dbReference>
<dbReference type="InterPro" id="IPR034466">
    <property type="entry name" value="Methyltransferase_Class_B"/>
</dbReference>
<evidence type="ECO:0000259" key="8">
    <source>
        <dbReference type="PROSITE" id="PS51918"/>
    </source>
</evidence>
<dbReference type="InterPro" id="IPR007197">
    <property type="entry name" value="rSAM"/>
</dbReference>
<evidence type="ECO:0000259" key="7">
    <source>
        <dbReference type="PROSITE" id="PS51332"/>
    </source>
</evidence>
<keyword evidence="10" id="KW-1185">Reference proteome</keyword>
<gene>
    <name evidence="9" type="ORF">GA0070611_2191</name>
</gene>
<dbReference type="Pfam" id="PF02310">
    <property type="entry name" value="B12-binding"/>
    <property type="match status" value="1"/>
</dbReference>
<protein>
    <submittedName>
        <fullName evidence="9">Radical SAM superfamily enzyme YgiQ, UPF0313 family</fullName>
    </submittedName>
</protein>
<dbReference type="GO" id="GO:0051536">
    <property type="term" value="F:iron-sulfur cluster binding"/>
    <property type="evidence" value="ECO:0007669"/>
    <property type="project" value="UniProtKB-KW"/>
</dbReference>
<dbReference type="SFLD" id="SFLDG01123">
    <property type="entry name" value="methyltransferase_(Class_B)"/>
    <property type="match status" value="1"/>
</dbReference>
<dbReference type="SFLD" id="SFLDS00029">
    <property type="entry name" value="Radical_SAM"/>
    <property type="match status" value="1"/>
</dbReference>
<dbReference type="Proteomes" id="UP000199385">
    <property type="component" value="Chromosome I"/>
</dbReference>
<evidence type="ECO:0000256" key="6">
    <source>
        <dbReference type="SAM" id="MobiDB-lite"/>
    </source>
</evidence>
<accession>A0A1A8ZGW7</accession>
<proteinExistence type="predicted"/>
<dbReference type="InterPro" id="IPR006638">
    <property type="entry name" value="Elp3/MiaA/NifB-like_rSAM"/>
</dbReference>
<dbReference type="RefSeq" id="WP_157740295.1">
    <property type="nucleotide sequence ID" value="NZ_LT594323.1"/>
</dbReference>
<dbReference type="InterPro" id="IPR023404">
    <property type="entry name" value="rSAM_horseshoe"/>
</dbReference>
<dbReference type="PROSITE" id="PS51918">
    <property type="entry name" value="RADICAL_SAM"/>
    <property type="match status" value="1"/>
</dbReference>
<reference evidence="10" key="1">
    <citation type="submission" date="2016-06" db="EMBL/GenBank/DDBJ databases">
        <authorList>
            <person name="Varghese N."/>
            <person name="Submissions Spin"/>
        </authorList>
    </citation>
    <scope>NUCLEOTIDE SEQUENCE [LARGE SCALE GENOMIC DNA]</scope>
    <source>
        <strain evidence="10">DSM 44815</strain>
    </source>
</reference>
<feature type="domain" description="Radical SAM core" evidence="8">
    <location>
        <begin position="193"/>
        <end position="433"/>
    </location>
</feature>
<dbReference type="InterPro" id="IPR058240">
    <property type="entry name" value="rSAM_sf"/>
</dbReference>
<dbReference type="AlphaFoldDB" id="A0A1A8ZGW7"/>
<keyword evidence="3" id="KW-0479">Metal-binding</keyword>
<dbReference type="OrthoDB" id="5298546at2"/>
<keyword evidence="4" id="KW-0408">Iron</keyword>
<dbReference type="PROSITE" id="PS51332">
    <property type="entry name" value="B12_BINDING"/>
    <property type="match status" value="1"/>
</dbReference>
<evidence type="ECO:0000256" key="5">
    <source>
        <dbReference type="ARBA" id="ARBA00023014"/>
    </source>
</evidence>
<name>A0A1A8ZGW7_9ACTN</name>
<evidence type="ECO:0000256" key="4">
    <source>
        <dbReference type="ARBA" id="ARBA00023004"/>
    </source>
</evidence>
<dbReference type="SFLD" id="SFLDF00317">
    <property type="entry name" value="thioacetal_methlytransferase"/>
    <property type="match status" value="1"/>
</dbReference>
<sequence>MLTVGLVQQGAWDTPLESMPLAAGYLRATLAGDPDLRGEVDVRIHNFRGGVPLIRMAATLFAGPPPDVLACSVLGWNYRSFGALAETYKQLRPDGCVVFGGNHVAHQGHRVLREHPAVDVVVDGEGEVTFRELVRVLLEQAYPEGLSRVAGLTYRGPDGAAISTPDRERLTDLDVIPSPFLTGALPMTDGAGRFRYDVALMETNRGCPYKCAFCYWGGAVGQRVRSFSRERLAAELDCFGFHQVPTVVLCDANFGLLAADEEFVEDLIRTRERRGYPRAVETSWAKNKSDRFHRIVRELRRHDLQSSFTLALQSLSDAALTGMRRRNMRVNEWENLADWLVQEGLDCYAELIWGAPGETVQSFLAGYDRLATRVSRIAVYPMLLLPNTTYAAQRERYGLLTVRGERDDFEYVLATDGADLGAHLAMQRFIYFARLLGEHQFLRHVWAPARLLAGVRQSELIRSLAAWWEAVDDAEVRAFLRDVPTVAESAAVSAGLRRLYATPALERAVGDWWSATVVPRFPPAWRAFAAELYEFDRLSRPRYVLPGEPPPAGWTVRSTGDGPGYVSAPVAFGHDVPAVLAALHRGDVGPPAPRRTVLRFEAAVGFHAQCDNHETATHFVARPRVLPERGPDGGRPVPHTTTAGPG</sequence>
<evidence type="ECO:0000313" key="10">
    <source>
        <dbReference type="Proteomes" id="UP000199385"/>
    </source>
</evidence>
<feature type="domain" description="B12-binding" evidence="7">
    <location>
        <begin position="1"/>
        <end position="144"/>
    </location>
</feature>
<dbReference type="Pfam" id="PF04055">
    <property type="entry name" value="Radical_SAM"/>
    <property type="match status" value="1"/>
</dbReference>
<dbReference type="NCBIfam" id="NF033712">
    <property type="entry name" value="B12_rSAM_KedN5"/>
    <property type="match status" value="1"/>
</dbReference>
<dbReference type="EMBL" id="LT594323">
    <property type="protein sequence ID" value="SBT43083.1"/>
    <property type="molecule type" value="Genomic_DNA"/>
</dbReference>
<organism evidence="9 10">
    <name type="scientific">Micromonospora auratinigra</name>
    <dbReference type="NCBI Taxonomy" id="261654"/>
    <lineage>
        <taxon>Bacteria</taxon>
        <taxon>Bacillati</taxon>
        <taxon>Actinomycetota</taxon>
        <taxon>Actinomycetes</taxon>
        <taxon>Micromonosporales</taxon>
        <taxon>Micromonosporaceae</taxon>
        <taxon>Micromonospora</taxon>
    </lineage>
</organism>
<keyword evidence="2" id="KW-0949">S-adenosyl-L-methionine</keyword>
<dbReference type="GO" id="GO:0031419">
    <property type="term" value="F:cobalamin binding"/>
    <property type="evidence" value="ECO:0007669"/>
    <property type="project" value="InterPro"/>
</dbReference>
<comment type="cofactor">
    <cofactor evidence="1">
        <name>[4Fe-4S] cluster</name>
        <dbReference type="ChEBI" id="CHEBI:49883"/>
    </cofactor>
</comment>
<dbReference type="SUPFAM" id="SSF102114">
    <property type="entry name" value="Radical SAM enzymes"/>
    <property type="match status" value="1"/>
</dbReference>
<dbReference type="PANTHER" id="PTHR43409:SF16">
    <property type="entry name" value="SLR0320 PROTEIN"/>
    <property type="match status" value="1"/>
</dbReference>
<dbReference type="SFLD" id="SFLDG01082">
    <property type="entry name" value="B12-binding_domain_containing"/>
    <property type="match status" value="1"/>
</dbReference>
<evidence type="ECO:0000313" key="9">
    <source>
        <dbReference type="EMBL" id="SBT43083.1"/>
    </source>
</evidence>
<dbReference type="Gene3D" id="3.80.30.20">
    <property type="entry name" value="tm_1862 like domain"/>
    <property type="match status" value="1"/>
</dbReference>
<dbReference type="SMART" id="SM00729">
    <property type="entry name" value="Elp3"/>
    <property type="match status" value="1"/>
</dbReference>
<dbReference type="InterPro" id="IPR051198">
    <property type="entry name" value="BchE-like"/>
</dbReference>
<dbReference type="PATRIC" id="fig|261654.4.peg.2231"/>
<dbReference type="SFLD" id="SFLDF00436">
    <property type="entry name" value="pactamycin_C-methyltransferase"/>
    <property type="match status" value="1"/>
</dbReference>
<dbReference type="GO" id="GO:0046872">
    <property type="term" value="F:metal ion binding"/>
    <property type="evidence" value="ECO:0007669"/>
    <property type="project" value="UniProtKB-KW"/>
</dbReference>
<dbReference type="GO" id="GO:0003824">
    <property type="term" value="F:catalytic activity"/>
    <property type="evidence" value="ECO:0007669"/>
    <property type="project" value="InterPro"/>
</dbReference>
<evidence type="ECO:0000256" key="2">
    <source>
        <dbReference type="ARBA" id="ARBA00022691"/>
    </source>
</evidence>
<dbReference type="PANTHER" id="PTHR43409">
    <property type="entry name" value="ANAEROBIC MAGNESIUM-PROTOPORPHYRIN IX MONOMETHYL ESTER CYCLASE-RELATED"/>
    <property type="match status" value="1"/>
</dbReference>
<feature type="region of interest" description="Disordered" evidence="6">
    <location>
        <begin position="625"/>
        <end position="646"/>
    </location>
</feature>
<dbReference type="Gene3D" id="3.40.50.280">
    <property type="entry name" value="Cobalamin-binding domain"/>
    <property type="match status" value="1"/>
</dbReference>
<evidence type="ECO:0000256" key="3">
    <source>
        <dbReference type="ARBA" id="ARBA00022723"/>
    </source>
</evidence>